<protein>
    <submittedName>
        <fullName evidence="3">Histidine kinase</fullName>
    </submittedName>
</protein>
<reference evidence="3 4" key="1">
    <citation type="submission" date="2019-03" db="EMBL/GenBank/DDBJ databases">
        <title>Dyadobacter AR-3-6 sp. nov., isolated from arctic soil.</title>
        <authorList>
            <person name="Chaudhary D.K."/>
        </authorList>
    </citation>
    <scope>NUCLEOTIDE SEQUENCE [LARGE SCALE GENOMIC DNA]</scope>
    <source>
        <strain evidence="3 4">AR-3-6</strain>
    </source>
</reference>
<dbReference type="OrthoDB" id="9792992at2"/>
<accession>A0A4R5E310</accession>
<keyword evidence="1" id="KW-0812">Transmembrane</keyword>
<dbReference type="SUPFAM" id="SSF55874">
    <property type="entry name" value="ATPase domain of HSP90 chaperone/DNA topoisomerase II/histidine kinase"/>
    <property type="match status" value="1"/>
</dbReference>
<feature type="transmembrane region" description="Helical" evidence="1">
    <location>
        <begin position="191"/>
        <end position="212"/>
    </location>
</feature>
<keyword evidence="3" id="KW-0418">Kinase</keyword>
<evidence type="ECO:0000313" key="3">
    <source>
        <dbReference type="EMBL" id="TDE18703.1"/>
    </source>
</evidence>
<proteinExistence type="predicted"/>
<name>A0A4R5E310_9BACT</name>
<feature type="transmembrane region" description="Helical" evidence="1">
    <location>
        <begin position="97"/>
        <end position="119"/>
    </location>
</feature>
<dbReference type="Proteomes" id="UP000294850">
    <property type="component" value="Unassembled WGS sequence"/>
</dbReference>
<evidence type="ECO:0000259" key="2">
    <source>
        <dbReference type="Pfam" id="PF06580"/>
    </source>
</evidence>
<evidence type="ECO:0000256" key="1">
    <source>
        <dbReference type="SAM" id="Phobius"/>
    </source>
</evidence>
<dbReference type="GO" id="GO:0016020">
    <property type="term" value="C:membrane"/>
    <property type="evidence" value="ECO:0007669"/>
    <property type="project" value="InterPro"/>
</dbReference>
<dbReference type="PANTHER" id="PTHR34220:SF7">
    <property type="entry name" value="SENSOR HISTIDINE KINASE YPDA"/>
    <property type="match status" value="1"/>
</dbReference>
<keyword evidence="1" id="KW-1133">Transmembrane helix</keyword>
<feature type="domain" description="Signal transduction histidine kinase internal region" evidence="2">
    <location>
        <begin position="266"/>
        <end position="343"/>
    </location>
</feature>
<keyword evidence="1" id="KW-0472">Membrane</keyword>
<sequence length="460" mass="53351">MDVLSKPFREKGLIYDHWQYVTFPDISLVLAIYFSFLFLNGYVFPKYQFVKKWNWLGFWSLVTFIFLACCTATSFRYQHILNNPNFLEGFIHNLPLAVQIFLVLFFYGAAKTLIQFYLLDQTQSQTLKAKILREFVVVFSLWALVLFVLIFTGNGSFGLVWLTIVPLGYFIYALNLYWLIPGFQKKGRMLYLSRLSISILGICFSFFVFFQIVGPNRIAADPDAFIPLAIVSSVIAVSFSWFVYSQNKQQLQQLYTLKTELGKSSADLSFLRSQINPHFLFNVLNTLYGTAIQENAERTSEGIQKLGDMMRFMLYENNLDLIPVAREIEYLKDYIHLQKLRLARSEQVVVEVNISDVPCHHSIAPMLLIPFVENAFKHGISFLNKSWINVSLGFEGNRLEFDIHNSIHAKTETDPESEHGGIGLENVKQRLQLLYPRRHELTIRQSQMEYFVHISIILEP</sequence>
<dbReference type="Gene3D" id="3.30.565.10">
    <property type="entry name" value="Histidine kinase-like ATPase, C-terminal domain"/>
    <property type="match status" value="1"/>
</dbReference>
<feature type="transmembrane region" description="Helical" evidence="1">
    <location>
        <begin position="158"/>
        <end position="179"/>
    </location>
</feature>
<gene>
    <name evidence="3" type="ORF">E0F88_00940</name>
</gene>
<dbReference type="InterPro" id="IPR036890">
    <property type="entry name" value="HATPase_C_sf"/>
</dbReference>
<organism evidence="3 4">
    <name type="scientific">Dyadobacter psychrotolerans</name>
    <dbReference type="NCBI Taxonomy" id="2541721"/>
    <lineage>
        <taxon>Bacteria</taxon>
        <taxon>Pseudomonadati</taxon>
        <taxon>Bacteroidota</taxon>
        <taxon>Cytophagia</taxon>
        <taxon>Cytophagales</taxon>
        <taxon>Spirosomataceae</taxon>
        <taxon>Dyadobacter</taxon>
    </lineage>
</organism>
<dbReference type="InterPro" id="IPR050640">
    <property type="entry name" value="Bact_2-comp_sensor_kinase"/>
</dbReference>
<dbReference type="EMBL" id="SMFL01000001">
    <property type="protein sequence ID" value="TDE18703.1"/>
    <property type="molecule type" value="Genomic_DNA"/>
</dbReference>
<keyword evidence="4" id="KW-1185">Reference proteome</keyword>
<dbReference type="AlphaFoldDB" id="A0A4R5E310"/>
<feature type="transmembrane region" description="Helical" evidence="1">
    <location>
        <begin position="20"/>
        <end position="44"/>
    </location>
</feature>
<comment type="caution">
    <text evidence="3">The sequence shown here is derived from an EMBL/GenBank/DDBJ whole genome shotgun (WGS) entry which is preliminary data.</text>
</comment>
<feature type="transmembrane region" description="Helical" evidence="1">
    <location>
        <begin position="131"/>
        <end position="152"/>
    </location>
</feature>
<keyword evidence="3" id="KW-0808">Transferase</keyword>
<feature type="transmembrane region" description="Helical" evidence="1">
    <location>
        <begin position="56"/>
        <end position="77"/>
    </location>
</feature>
<feature type="transmembrane region" description="Helical" evidence="1">
    <location>
        <begin position="224"/>
        <end position="244"/>
    </location>
</feature>
<evidence type="ECO:0000313" key="4">
    <source>
        <dbReference type="Proteomes" id="UP000294850"/>
    </source>
</evidence>
<dbReference type="PANTHER" id="PTHR34220">
    <property type="entry name" value="SENSOR HISTIDINE KINASE YPDA"/>
    <property type="match status" value="1"/>
</dbReference>
<dbReference type="Pfam" id="PF06580">
    <property type="entry name" value="His_kinase"/>
    <property type="match status" value="1"/>
</dbReference>
<dbReference type="InterPro" id="IPR010559">
    <property type="entry name" value="Sig_transdc_His_kin_internal"/>
</dbReference>
<dbReference type="GO" id="GO:0000155">
    <property type="term" value="F:phosphorelay sensor kinase activity"/>
    <property type="evidence" value="ECO:0007669"/>
    <property type="project" value="InterPro"/>
</dbReference>